<dbReference type="AlphaFoldDB" id="X1UFT9"/>
<proteinExistence type="predicted"/>
<accession>X1UFT9</accession>
<sequence length="42" mass="4616">TIAPGFDSDNLSDSIYNVLTDHNFSIKEARLIVVVVLPTPPF</sequence>
<dbReference type="EMBL" id="BARW01041391">
    <property type="protein sequence ID" value="GAJ16399.1"/>
    <property type="molecule type" value="Genomic_DNA"/>
</dbReference>
<comment type="caution">
    <text evidence="1">The sequence shown here is derived from an EMBL/GenBank/DDBJ whole genome shotgun (WGS) entry which is preliminary data.</text>
</comment>
<protein>
    <submittedName>
        <fullName evidence="1">Uncharacterized protein</fullName>
    </submittedName>
</protein>
<evidence type="ECO:0000313" key="1">
    <source>
        <dbReference type="EMBL" id="GAJ16399.1"/>
    </source>
</evidence>
<reference evidence="1" key="1">
    <citation type="journal article" date="2014" name="Front. Microbiol.">
        <title>High frequency of phylogenetically diverse reductive dehalogenase-homologous genes in deep subseafloor sedimentary metagenomes.</title>
        <authorList>
            <person name="Kawai M."/>
            <person name="Futagami T."/>
            <person name="Toyoda A."/>
            <person name="Takaki Y."/>
            <person name="Nishi S."/>
            <person name="Hori S."/>
            <person name="Arai W."/>
            <person name="Tsubouchi T."/>
            <person name="Morono Y."/>
            <person name="Uchiyama I."/>
            <person name="Ito T."/>
            <person name="Fujiyama A."/>
            <person name="Inagaki F."/>
            <person name="Takami H."/>
        </authorList>
    </citation>
    <scope>NUCLEOTIDE SEQUENCE</scope>
    <source>
        <strain evidence="1">Expedition CK06-06</strain>
    </source>
</reference>
<gene>
    <name evidence="1" type="ORF">S12H4_62006</name>
</gene>
<feature type="non-terminal residue" evidence="1">
    <location>
        <position position="1"/>
    </location>
</feature>
<organism evidence="1">
    <name type="scientific">marine sediment metagenome</name>
    <dbReference type="NCBI Taxonomy" id="412755"/>
    <lineage>
        <taxon>unclassified sequences</taxon>
        <taxon>metagenomes</taxon>
        <taxon>ecological metagenomes</taxon>
    </lineage>
</organism>
<name>X1UFT9_9ZZZZ</name>